<dbReference type="InterPro" id="IPR001647">
    <property type="entry name" value="HTH_TetR"/>
</dbReference>
<keyword evidence="2" id="KW-0805">Transcription regulation</keyword>
<evidence type="ECO:0000256" key="1">
    <source>
        <dbReference type="ARBA" id="ARBA00022491"/>
    </source>
</evidence>
<dbReference type="GO" id="GO:0000976">
    <property type="term" value="F:transcription cis-regulatory region binding"/>
    <property type="evidence" value="ECO:0007669"/>
    <property type="project" value="TreeGrafter"/>
</dbReference>
<dbReference type="Pfam" id="PF17932">
    <property type="entry name" value="TetR_C_24"/>
    <property type="match status" value="1"/>
</dbReference>
<proteinExistence type="predicted"/>
<evidence type="ECO:0000313" key="7">
    <source>
        <dbReference type="EMBL" id="ETW96738.1"/>
    </source>
</evidence>
<dbReference type="PRINTS" id="PR00455">
    <property type="entry name" value="HTHTETR"/>
</dbReference>
<dbReference type="SUPFAM" id="SSF46689">
    <property type="entry name" value="Homeodomain-like"/>
    <property type="match status" value="1"/>
</dbReference>
<evidence type="ECO:0000256" key="4">
    <source>
        <dbReference type="ARBA" id="ARBA00023163"/>
    </source>
</evidence>
<keyword evidence="1" id="KW-0678">Repressor</keyword>
<dbReference type="InterPro" id="IPR009057">
    <property type="entry name" value="Homeodomain-like_sf"/>
</dbReference>
<dbReference type="GO" id="GO:0003700">
    <property type="term" value="F:DNA-binding transcription factor activity"/>
    <property type="evidence" value="ECO:0007669"/>
    <property type="project" value="TreeGrafter"/>
</dbReference>
<accession>W4LF77</accession>
<evidence type="ECO:0000259" key="6">
    <source>
        <dbReference type="PROSITE" id="PS50977"/>
    </source>
</evidence>
<evidence type="ECO:0000256" key="5">
    <source>
        <dbReference type="PROSITE-ProRule" id="PRU00335"/>
    </source>
</evidence>
<feature type="DNA-binding region" description="H-T-H motif" evidence="5">
    <location>
        <begin position="32"/>
        <end position="51"/>
    </location>
</feature>
<keyword evidence="8" id="KW-1185">Reference proteome</keyword>
<sequence length="198" mass="22474">MVKSRKTAPAKEQEIIAAAASLFKKKGYRATTLEDIAAAVGMLKGSLYYYIRSKEELLYLVVRDPIRQAYNKLEEIVNSDAPVTAKITQAIANHVVVFHQHYPHIAVYLHDFHNVMQKLQDNSIETPKEYRQLLAQLLQRGVDSGELRSDLDVTVASYAILGMCNWMYRWYKPEGHMSAEAIADVFTKLVLEGLQQST</sequence>
<dbReference type="HOGENOM" id="CLU_069356_12_4_7"/>
<name>W4LF77_9BACT</name>
<dbReference type="EMBL" id="AZHX01002146">
    <property type="protein sequence ID" value="ETW96738.1"/>
    <property type="molecule type" value="Genomic_DNA"/>
</dbReference>
<dbReference type="SUPFAM" id="SSF48498">
    <property type="entry name" value="Tetracyclin repressor-like, C-terminal domain"/>
    <property type="match status" value="1"/>
</dbReference>
<dbReference type="PANTHER" id="PTHR30055">
    <property type="entry name" value="HTH-TYPE TRANSCRIPTIONAL REGULATOR RUTR"/>
    <property type="match status" value="1"/>
</dbReference>
<dbReference type="Pfam" id="PF00440">
    <property type="entry name" value="TetR_N"/>
    <property type="match status" value="1"/>
</dbReference>
<evidence type="ECO:0000256" key="2">
    <source>
        <dbReference type="ARBA" id="ARBA00023015"/>
    </source>
</evidence>
<dbReference type="PROSITE" id="PS50977">
    <property type="entry name" value="HTH_TETR_2"/>
    <property type="match status" value="1"/>
</dbReference>
<evidence type="ECO:0000313" key="8">
    <source>
        <dbReference type="Proteomes" id="UP000019140"/>
    </source>
</evidence>
<evidence type="ECO:0000256" key="3">
    <source>
        <dbReference type="ARBA" id="ARBA00023125"/>
    </source>
</evidence>
<feature type="domain" description="HTH tetR-type" evidence="6">
    <location>
        <begin position="9"/>
        <end position="69"/>
    </location>
</feature>
<dbReference type="InterPro" id="IPR036271">
    <property type="entry name" value="Tet_transcr_reg_TetR-rel_C_sf"/>
</dbReference>
<keyword evidence="3 5" id="KW-0238">DNA-binding</keyword>
<dbReference type="InterPro" id="IPR041490">
    <property type="entry name" value="KstR2_TetR_C"/>
</dbReference>
<dbReference type="InterPro" id="IPR050109">
    <property type="entry name" value="HTH-type_TetR-like_transc_reg"/>
</dbReference>
<keyword evidence="4" id="KW-0804">Transcription</keyword>
<dbReference type="PANTHER" id="PTHR30055:SF175">
    <property type="entry name" value="HTH-TYPE TRANSCRIPTIONAL REPRESSOR KSTR2"/>
    <property type="match status" value="1"/>
</dbReference>
<gene>
    <name evidence="7" type="ORF">ETSY2_45895</name>
</gene>
<dbReference type="AlphaFoldDB" id="W4LF77"/>
<dbReference type="Gene3D" id="1.10.357.10">
    <property type="entry name" value="Tetracycline Repressor, domain 2"/>
    <property type="match status" value="1"/>
</dbReference>
<comment type="caution">
    <text evidence="7">The sequence shown here is derived from an EMBL/GenBank/DDBJ whole genome shotgun (WGS) entry which is preliminary data.</text>
</comment>
<organism evidence="7 8">
    <name type="scientific">Candidatus Entotheonella gemina</name>
    <dbReference type="NCBI Taxonomy" id="1429439"/>
    <lineage>
        <taxon>Bacteria</taxon>
        <taxon>Pseudomonadati</taxon>
        <taxon>Nitrospinota/Tectimicrobiota group</taxon>
        <taxon>Candidatus Tectimicrobiota</taxon>
        <taxon>Candidatus Entotheonellia</taxon>
        <taxon>Candidatus Entotheonellales</taxon>
        <taxon>Candidatus Entotheonellaceae</taxon>
        <taxon>Candidatus Entotheonella</taxon>
    </lineage>
</organism>
<dbReference type="Gene3D" id="1.10.10.60">
    <property type="entry name" value="Homeodomain-like"/>
    <property type="match status" value="1"/>
</dbReference>
<dbReference type="Proteomes" id="UP000019140">
    <property type="component" value="Unassembled WGS sequence"/>
</dbReference>
<protein>
    <recommendedName>
        <fullName evidence="6">HTH tetR-type domain-containing protein</fullName>
    </recommendedName>
</protein>
<reference evidence="7 8" key="1">
    <citation type="journal article" date="2014" name="Nature">
        <title>An environmental bacterial taxon with a large and distinct metabolic repertoire.</title>
        <authorList>
            <person name="Wilson M.C."/>
            <person name="Mori T."/>
            <person name="Ruckert C."/>
            <person name="Uria A.R."/>
            <person name="Helf M.J."/>
            <person name="Takada K."/>
            <person name="Gernert C."/>
            <person name="Steffens U.A."/>
            <person name="Heycke N."/>
            <person name="Schmitt S."/>
            <person name="Rinke C."/>
            <person name="Helfrich E.J."/>
            <person name="Brachmann A.O."/>
            <person name="Gurgui C."/>
            <person name="Wakimoto T."/>
            <person name="Kracht M."/>
            <person name="Crusemann M."/>
            <person name="Hentschel U."/>
            <person name="Abe I."/>
            <person name="Matsunaga S."/>
            <person name="Kalinowski J."/>
            <person name="Takeyama H."/>
            <person name="Piel J."/>
        </authorList>
    </citation>
    <scope>NUCLEOTIDE SEQUENCE [LARGE SCALE GENOMIC DNA]</scope>
    <source>
        <strain evidence="8">TSY2</strain>
    </source>
</reference>